<dbReference type="GO" id="GO:0016829">
    <property type="term" value="F:lyase activity"/>
    <property type="evidence" value="ECO:0007669"/>
    <property type="project" value="UniProtKB-KW"/>
</dbReference>
<dbReference type="InterPro" id="IPR032710">
    <property type="entry name" value="NTF2-like_dom_sf"/>
</dbReference>
<organism evidence="4 5">
    <name type="scientific">Lasallia pustulata</name>
    <dbReference type="NCBI Taxonomy" id="136370"/>
    <lineage>
        <taxon>Eukaryota</taxon>
        <taxon>Fungi</taxon>
        <taxon>Dikarya</taxon>
        <taxon>Ascomycota</taxon>
        <taxon>Pezizomycotina</taxon>
        <taxon>Lecanoromycetes</taxon>
        <taxon>OSLEUM clade</taxon>
        <taxon>Umbilicariomycetidae</taxon>
        <taxon>Umbilicariales</taxon>
        <taxon>Umbilicariaceae</taxon>
        <taxon>Lasallia</taxon>
    </lineage>
</organism>
<keyword evidence="2" id="KW-0456">Lyase</keyword>
<evidence type="ECO:0000313" key="5">
    <source>
        <dbReference type="Proteomes" id="UP000192927"/>
    </source>
</evidence>
<dbReference type="Gene3D" id="3.10.450.50">
    <property type="match status" value="1"/>
</dbReference>
<dbReference type="Pfam" id="PF02982">
    <property type="entry name" value="Scytalone_dh"/>
    <property type="match status" value="1"/>
</dbReference>
<comment type="similarity">
    <text evidence="1">Belongs to the scytalone dehydratase family.</text>
</comment>
<name>A0A1W5CWD7_9LECA</name>
<protein>
    <submittedName>
        <fullName evidence="4">Conidial pigment biosynthesis scytalone dehydratase arp1</fullName>
    </submittedName>
</protein>
<evidence type="ECO:0000259" key="3">
    <source>
        <dbReference type="Pfam" id="PF02982"/>
    </source>
</evidence>
<dbReference type="SUPFAM" id="SSF54427">
    <property type="entry name" value="NTF2-like"/>
    <property type="match status" value="1"/>
</dbReference>
<keyword evidence="5" id="KW-1185">Reference proteome</keyword>
<evidence type="ECO:0000313" key="4">
    <source>
        <dbReference type="EMBL" id="SLM35035.1"/>
    </source>
</evidence>
<reference evidence="5" key="1">
    <citation type="submission" date="2017-03" db="EMBL/GenBank/DDBJ databases">
        <authorList>
            <person name="Sharma R."/>
            <person name="Thines M."/>
        </authorList>
    </citation>
    <scope>NUCLEOTIDE SEQUENCE [LARGE SCALE GENOMIC DNA]</scope>
</reference>
<feature type="domain" description="Scytalone dehydratase-like" evidence="3">
    <location>
        <begin position="83"/>
        <end position="221"/>
    </location>
</feature>
<dbReference type="Proteomes" id="UP000192927">
    <property type="component" value="Unassembled WGS sequence"/>
</dbReference>
<dbReference type="EMBL" id="FWEW01000486">
    <property type="protein sequence ID" value="SLM35035.1"/>
    <property type="molecule type" value="Genomic_DNA"/>
</dbReference>
<evidence type="ECO:0000256" key="1">
    <source>
        <dbReference type="ARBA" id="ARBA00008584"/>
    </source>
</evidence>
<accession>A0A1W5CWD7</accession>
<evidence type="ECO:0000256" key="2">
    <source>
        <dbReference type="ARBA" id="ARBA00023239"/>
    </source>
</evidence>
<dbReference type="InterPro" id="IPR049884">
    <property type="entry name" value="Scytalone_dh"/>
</dbReference>
<proteinExistence type="inferred from homology"/>
<sequence length="227" mass="25790">MDVISWQRIVVNPTRSVYALITRLYGASNSASPVKQEGQQSPVKMAGHGNRITFDGTYAHPQEEPNPEAFRNLPICLTCYSGADWLILSEMAFEWADSYDAKIDYTEVNGHKWDAMPAKEFMEMVSSQGFLGDALIHTQHHIGASKWVKVSDDQVIGYHQLRAAHQRYTGPDMQTVENKGHGHAMIKHTYKKIDGEWKFAGLRPTVRWNEFAFDKIFKMERGTSVVI</sequence>
<dbReference type="AlphaFoldDB" id="A0A1W5CWD7"/>